<evidence type="ECO:0000259" key="2">
    <source>
        <dbReference type="Pfam" id="PF07171"/>
    </source>
</evidence>
<dbReference type="InterPro" id="IPR015995">
    <property type="entry name" value="MlrC_N"/>
</dbReference>
<reference evidence="4 5" key="1">
    <citation type="submission" date="2014-01" db="EMBL/GenBank/DDBJ databases">
        <title>Sulfitobacter sp. H3 (MCCC 1A00686) Genome Sequencing.</title>
        <authorList>
            <person name="Lai Q."/>
            <person name="Hong Z."/>
        </authorList>
    </citation>
    <scope>NUCLEOTIDE SEQUENCE [LARGE SCALE GENOMIC DNA]</scope>
    <source>
        <strain evidence="4 5">H3</strain>
    </source>
</reference>
<dbReference type="Proteomes" id="UP000027746">
    <property type="component" value="Unassembled WGS sequence"/>
</dbReference>
<dbReference type="GO" id="GO:0006508">
    <property type="term" value="P:proteolysis"/>
    <property type="evidence" value="ECO:0007669"/>
    <property type="project" value="UniProtKB-KW"/>
</dbReference>
<comment type="similarity">
    <text evidence="1">Belongs to the peptidase M81 family.</text>
</comment>
<sequence>MTHHVLTAEFLHESNTFKKGLTELHNFEVDALMEGDEALARLSDGNTGLSGFTDVADEAGWDLTHVISAYAVPGSKVSRHAFEHVAGKICAAVEQHKDTLDGILLAMHGAMVTEFCEDGEGELLQRLRDIVGPDMPIATTLDLHCNVTPQMAELANIIVSYKTYPHIDLRERGQQAGRILEAAMAGKSRPKTCRVACPMLDDPNGGRTDVGPIVPLYARALDHETEKGIHCVSINAGFSDADIHDMGPTVLVTYDANTDGAEARAHAISQQIAGEIWAARNSIANDFLSVEEACAVAMSFDTSKGPLVIADYADNPGSGAYGDATNLLAAMLDAGLKNATFAPMIDPDAAAMLCARTVGDTVTLDLGGKNDPAFGGGPLTLTGTIMHISDGWLTGDGPMLGGLRRSFGPTAVLRVDGIDILVTTERDQMLDLQQFKTFGIQPEQKSVVAVKSMQHFRAAFEPIAGKVIVCDSGALSTPQMSRRPYVKVRRPIWPLDAEARM</sequence>
<keyword evidence="5" id="KW-1185">Reference proteome</keyword>
<proteinExistence type="inferred from homology"/>
<evidence type="ECO:0000313" key="5">
    <source>
        <dbReference type="Proteomes" id="UP000027746"/>
    </source>
</evidence>
<dbReference type="PIRSF" id="PIRSF012702">
    <property type="entry name" value="UCP012702"/>
    <property type="match status" value="1"/>
</dbReference>
<dbReference type="AlphaFoldDB" id="A0A073J707"/>
<keyword evidence="1" id="KW-0645">Protease</keyword>
<keyword evidence="1" id="KW-0378">Hydrolase</keyword>
<comment type="cofactor">
    <cofactor evidence="1">
        <name>Zn(2+)</name>
        <dbReference type="ChEBI" id="CHEBI:29105"/>
    </cofactor>
    <text evidence="1">Binds 1 zinc ion per subunit.</text>
</comment>
<protein>
    <recommendedName>
        <fullName evidence="1">Microcystinase C</fullName>
        <shortName evidence="1">MlrC</shortName>
    </recommendedName>
</protein>
<feature type="domain" description="Microcystin LR degradation protein MlrC C-terminal" evidence="2">
    <location>
        <begin position="309"/>
        <end position="486"/>
    </location>
</feature>
<dbReference type="Pfam" id="PF07364">
    <property type="entry name" value="DUF1485"/>
    <property type="match status" value="1"/>
</dbReference>
<comment type="function">
    <text evidence="1">Involved in peptidolytic degradation of cyclic heptapeptide hepatotoxin microcystin (MC).</text>
</comment>
<evidence type="ECO:0000256" key="1">
    <source>
        <dbReference type="PIRNR" id="PIRNR012702"/>
    </source>
</evidence>
<dbReference type="Pfam" id="PF07171">
    <property type="entry name" value="MlrC_C"/>
    <property type="match status" value="1"/>
</dbReference>
<dbReference type="EMBL" id="JAMD01000001">
    <property type="protein sequence ID" value="KEJ97491.1"/>
    <property type="molecule type" value="Genomic_DNA"/>
</dbReference>
<dbReference type="GO" id="GO:0008237">
    <property type="term" value="F:metallopeptidase activity"/>
    <property type="evidence" value="ECO:0007669"/>
    <property type="project" value="UniProtKB-KW"/>
</dbReference>
<dbReference type="GO" id="GO:0046872">
    <property type="term" value="F:metal ion binding"/>
    <property type="evidence" value="ECO:0007669"/>
    <property type="project" value="UniProtKB-KW"/>
</dbReference>
<name>A0A073J707_9RHOB</name>
<organism evidence="4 5">
    <name type="scientific">Pseudosulfitobacter pseudonitzschiae</name>
    <dbReference type="NCBI Taxonomy" id="1402135"/>
    <lineage>
        <taxon>Bacteria</taxon>
        <taxon>Pseudomonadati</taxon>
        <taxon>Pseudomonadota</taxon>
        <taxon>Alphaproteobacteria</taxon>
        <taxon>Rhodobacterales</taxon>
        <taxon>Roseobacteraceae</taxon>
        <taxon>Pseudosulfitobacter</taxon>
    </lineage>
</organism>
<feature type="domain" description="Microcystin LR degradation protein MlrC N-terminal" evidence="3">
    <location>
        <begin position="5"/>
        <end position="298"/>
    </location>
</feature>
<accession>A0A073J707</accession>
<dbReference type="OrthoDB" id="9782658at2"/>
<keyword evidence="1" id="KW-0479">Metal-binding</keyword>
<evidence type="ECO:0000313" key="4">
    <source>
        <dbReference type="EMBL" id="KEJ97491.1"/>
    </source>
</evidence>
<keyword evidence="1" id="KW-0482">Metalloprotease</keyword>
<comment type="caution">
    <text evidence="4">The sequence shown here is derived from an EMBL/GenBank/DDBJ whole genome shotgun (WGS) entry which is preliminary data.</text>
</comment>
<dbReference type="InterPro" id="IPR010799">
    <property type="entry name" value="MlrC_C"/>
</dbReference>
<dbReference type="GeneID" id="68870023"/>
<dbReference type="RefSeq" id="WP_037920348.1">
    <property type="nucleotide sequence ID" value="NZ_CP054599.1"/>
</dbReference>
<evidence type="ECO:0000259" key="3">
    <source>
        <dbReference type="Pfam" id="PF07364"/>
    </source>
</evidence>
<dbReference type="InterPro" id="IPR009197">
    <property type="entry name" value="MlrC"/>
</dbReference>
<gene>
    <name evidence="4" type="ORF">SUH3_00485</name>
</gene>